<gene>
    <name evidence="2" type="ORF">C3B59_05650</name>
</gene>
<feature type="region of interest" description="Disordered" evidence="1">
    <location>
        <begin position="199"/>
        <end position="237"/>
    </location>
</feature>
<dbReference type="EMBL" id="PPXF01000022">
    <property type="protein sequence ID" value="POH69374.1"/>
    <property type="molecule type" value="Genomic_DNA"/>
</dbReference>
<evidence type="ECO:0000313" key="3">
    <source>
        <dbReference type="Proteomes" id="UP000237104"/>
    </source>
</evidence>
<proteinExistence type="predicted"/>
<evidence type="ECO:0000313" key="2">
    <source>
        <dbReference type="EMBL" id="POH69374.1"/>
    </source>
</evidence>
<comment type="caution">
    <text evidence="2">The sequence shown here is derived from an EMBL/GenBank/DDBJ whole genome shotgun (WGS) entry which is preliminary data.</text>
</comment>
<accession>A0A2S3ZLH8</accession>
<dbReference type="OrthoDB" id="5083002at2"/>
<dbReference type="AlphaFoldDB" id="A0A2S3ZLH8"/>
<evidence type="ECO:0000256" key="1">
    <source>
        <dbReference type="SAM" id="MobiDB-lite"/>
    </source>
</evidence>
<organism evidence="2 3">
    <name type="scientific">Cryobacterium zongtaii</name>
    <dbReference type="NCBI Taxonomy" id="1259217"/>
    <lineage>
        <taxon>Bacteria</taxon>
        <taxon>Bacillati</taxon>
        <taxon>Actinomycetota</taxon>
        <taxon>Actinomycetes</taxon>
        <taxon>Micrococcales</taxon>
        <taxon>Microbacteriaceae</taxon>
        <taxon>Cryobacterium</taxon>
    </lineage>
</organism>
<protein>
    <submittedName>
        <fullName evidence="2">Uncharacterized protein</fullName>
    </submittedName>
</protein>
<dbReference type="Proteomes" id="UP000237104">
    <property type="component" value="Unassembled WGS sequence"/>
</dbReference>
<sequence>MSEADVQEIAQTIAEYRVLAAKTGEWRGFEQSFSNDGVTWSEYLLPTEEHPHPQLASATVHRAGFVVPIRVVIGWDESLPAVDEWREAWDRSPHALFGAAAARMAYIRAFPEFIAAKPSGAERMIAPPAVEHVAPVARDWAVELDLASTSEDVAALWAAARKARAVTVQLEKVFKDRRDEIRAAAGDIVGREAGRRRYAAEQAARAGATPVTEAPKPAPSPAHVAAAARRSRERSAA</sequence>
<reference evidence="2 3" key="1">
    <citation type="submission" date="2018-01" db="EMBL/GenBank/DDBJ databases">
        <title>Cryobacterium sp. nov., from glaciers in China.</title>
        <authorList>
            <person name="Liu Q."/>
            <person name="Xin Y.-H."/>
        </authorList>
    </citation>
    <scope>NUCLEOTIDE SEQUENCE [LARGE SCALE GENOMIC DNA]</scope>
    <source>
        <strain evidence="2 3">TMB1-8</strain>
    </source>
</reference>
<dbReference type="RefSeq" id="WP_103430417.1">
    <property type="nucleotide sequence ID" value="NZ_PPXF01000022.1"/>
</dbReference>
<name>A0A2S3ZLH8_9MICO</name>